<dbReference type="CDD" id="cd00167">
    <property type="entry name" value="SANT"/>
    <property type="match status" value="1"/>
</dbReference>
<feature type="compositionally biased region" description="Polar residues" evidence="1">
    <location>
        <begin position="335"/>
        <end position="347"/>
    </location>
</feature>
<dbReference type="EMBL" id="CARXXK010000002">
    <property type="protein sequence ID" value="CAI6352671.1"/>
    <property type="molecule type" value="Genomic_DNA"/>
</dbReference>
<feature type="region of interest" description="Disordered" evidence="1">
    <location>
        <begin position="259"/>
        <end position="295"/>
    </location>
</feature>
<dbReference type="InterPro" id="IPR001005">
    <property type="entry name" value="SANT/Myb"/>
</dbReference>
<name>A0AAV0WA16_9HEMI</name>
<feature type="compositionally biased region" description="Polar residues" evidence="1">
    <location>
        <begin position="259"/>
        <end position="270"/>
    </location>
</feature>
<feature type="compositionally biased region" description="Basic and acidic residues" evidence="1">
    <location>
        <begin position="395"/>
        <end position="405"/>
    </location>
</feature>
<evidence type="ECO:0000313" key="2">
    <source>
        <dbReference type="EMBL" id="CAI6352671.1"/>
    </source>
</evidence>
<reference evidence="2 3" key="1">
    <citation type="submission" date="2023-01" db="EMBL/GenBank/DDBJ databases">
        <authorList>
            <person name="Whitehead M."/>
        </authorList>
    </citation>
    <scope>NUCLEOTIDE SEQUENCE [LARGE SCALE GENOMIC DNA]</scope>
</reference>
<feature type="compositionally biased region" description="Basic and acidic residues" evidence="1">
    <location>
        <begin position="363"/>
        <end position="377"/>
    </location>
</feature>
<comment type="caution">
    <text evidence="2">The sequence shown here is derived from an EMBL/GenBank/DDBJ whole genome shotgun (WGS) entry which is preliminary data.</text>
</comment>
<dbReference type="Proteomes" id="UP001160148">
    <property type="component" value="Unassembled WGS sequence"/>
</dbReference>
<proteinExistence type="predicted"/>
<keyword evidence="3" id="KW-1185">Reference proteome</keyword>
<dbReference type="AlphaFoldDB" id="A0AAV0WA16"/>
<gene>
    <name evidence="2" type="ORF">MEUPH1_LOCUS8882</name>
</gene>
<sequence length="624" mass="69620">MLDSVPLVSTIYRWIERKPLTEAVTWTSREKFWLITAACHYGTHDWKSVAQVVRNAGEPYRPREWYTPKSCERQFKILVSNLSKEVKSLPLIDMLQHIAEGLKNDYIRDANKSKDTLKSKYCNLFSVLNRVKQGNLSRNEVVSLYSQARRNEIEGKQYMDQLMTRQNASLASENSSSGLIEEQPIKWNTPSAPLLTSLLRSRNTIPANRTATTIASLLQSPGGTSRTRSGKLLPLTPVIRTTQGTPTLSKLLEAPANPYISSPPQSTQKNKLSEVGTEKLVNTSKKENSQSTSLNRVRVDNITTLGSFNQINKSDLSASKKQISKTPVSAVKNGSKANSSVVNLLSDSETEEDTKNTTIKSSFGDKKYTSCRLEPRATRSQTRAEGGVKQLNDTKLSDGKKECESLRQQSGESQINETHLIDDDLLDIDQIEVEPLSSVQDEIQIQTPPKMTRSSLQRLRLSNAGDNLLTNNKVNSKETSNKKVEKVTIHPDYNCLLGKTKDEVSVETNAFQDAITLRHDSSQNTLTTHDGKPLKQHGVIEIKGSSIRCIDSRKDSKFVSLTNHPMVVVNKIKKPFNMKQINKTNDIQISNTDVNKPIRLNNSSLNVVKLIDSSCSLPADDVII</sequence>
<evidence type="ECO:0000313" key="3">
    <source>
        <dbReference type="Proteomes" id="UP001160148"/>
    </source>
</evidence>
<organism evidence="2 3">
    <name type="scientific">Macrosiphum euphorbiae</name>
    <name type="common">potato aphid</name>
    <dbReference type="NCBI Taxonomy" id="13131"/>
    <lineage>
        <taxon>Eukaryota</taxon>
        <taxon>Metazoa</taxon>
        <taxon>Ecdysozoa</taxon>
        <taxon>Arthropoda</taxon>
        <taxon>Hexapoda</taxon>
        <taxon>Insecta</taxon>
        <taxon>Pterygota</taxon>
        <taxon>Neoptera</taxon>
        <taxon>Paraneoptera</taxon>
        <taxon>Hemiptera</taxon>
        <taxon>Sternorrhyncha</taxon>
        <taxon>Aphidomorpha</taxon>
        <taxon>Aphidoidea</taxon>
        <taxon>Aphididae</taxon>
        <taxon>Macrosiphini</taxon>
        <taxon>Macrosiphum</taxon>
    </lineage>
</organism>
<feature type="compositionally biased region" description="Polar residues" evidence="1">
    <location>
        <begin position="406"/>
        <end position="417"/>
    </location>
</feature>
<accession>A0AAV0WA16</accession>
<feature type="region of interest" description="Disordered" evidence="1">
    <location>
        <begin position="327"/>
        <end position="418"/>
    </location>
</feature>
<protein>
    <submittedName>
        <fullName evidence="2">Uncharacterized protein</fullName>
    </submittedName>
</protein>
<evidence type="ECO:0000256" key="1">
    <source>
        <dbReference type="SAM" id="MobiDB-lite"/>
    </source>
</evidence>